<evidence type="ECO:0000256" key="6">
    <source>
        <dbReference type="SAM" id="SignalP"/>
    </source>
</evidence>
<evidence type="ECO:0000313" key="8">
    <source>
        <dbReference type="Proteomes" id="UP001566331"/>
    </source>
</evidence>
<comment type="subunit">
    <text evidence="5">Homotetramer.</text>
</comment>
<evidence type="ECO:0000256" key="3">
    <source>
        <dbReference type="ARBA" id="ARBA00022801"/>
    </source>
</evidence>
<dbReference type="HAMAP" id="MF_00313">
    <property type="entry name" value="Glutaminase"/>
    <property type="match status" value="1"/>
</dbReference>
<organism evidence="7 8">
    <name type="scientific">Luteimonas salinilitoris</name>
    <dbReference type="NCBI Taxonomy" id="3237697"/>
    <lineage>
        <taxon>Bacteria</taxon>
        <taxon>Pseudomonadati</taxon>
        <taxon>Pseudomonadota</taxon>
        <taxon>Gammaproteobacteria</taxon>
        <taxon>Lysobacterales</taxon>
        <taxon>Lysobacteraceae</taxon>
        <taxon>Luteimonas</taxon>
    </lineage>
</organism>
<comment type="caution">
    <text evidence="7">The sequence shown here is derived from an EMBL/GenBank/DDBJ whole genome shotgun (WGS) entry which is preliminary data.</text>
</comment>
<feature type="binding site" evidence="5">
    <location>
        <position position="285"/>
    </location>
    <ligand>
        <name>substrate</name>
    </ligand>
</feature>
<dbReference type="NCBIfam" id="TIGR03814">
    <property type="entry name" value="Gln_ase"/>
    <property type="match status" value="1"/>
</dbReference>
<keyword evidence="6" id="KW-0732">Signal</keyword>
<dbReference type="Gene3D" id="3.40.710.10">
    <property type="entry name" value="DD-peptidase/beta-lactamase superfamily"/>
    <property type="match status" value="1"/>
</dbReference>
<feature type="binding site" evidence="5">
    <location>
        <position position="105"/>
    </location>
    <ligand>
        <name>substrate</name>
    </ligand>
</feature>
<dbReference type="EC" id="3.5.1.2" evidence="2 5"/>
<comment type="similarity">
    <text evidence="1 5">Belongs to the glutaminase family.</text>
</comment>
<dbReference type="Proteomes" id="UP001566331">
    <property type="component" value="Unassembled WGS sequence"/>
</dbReference>
<reference evidence="7 8" key="1">
    <citation type="submission" date="2024-07" db="EMBL/GenBank/DDBJ databases">
        <title>Luteimonas salilacus sp. nov., isolated from the shore soil of Salt Lake in Tibet of China.</title>
        <authorList>
            <person name="Zhang X."/>
            <person name="Li A."/>
        </authorList>
    </citation>
    <scope>NUCLEOTIDE SEQUENCE [LARGE SCALE GENOMIC DNA]</scope>
    <source>
        <strain evidence="7 8">B3-2-R+30</strain>
    </source>
</reference>
<dbReference type="InterPro" id="IPR015868">
    <property type="entry name" value="Glutaminase"/>
</dbReference>
<dbReference type="PROSITE" id="PS51257">
    <property type="entry name" value="PROKAR_LIPOPROTEIN"/>
    <property type="match status" value="1"/>
</dbReference>
<feature type="chain" id="PRO_5046672113" description="Glutaminase" evidence="6">
    <location>
        <begin position="37"/>
        <end position="354"/>
    </location>
</feature>
<dbReference type="RefSeq" id="WP_370563788.1">
    <property type="nucleotide sequence ID" value="NZ_JBFWIB010000005.1"/>
</dbReference>
<keyword evidence="3 5" id="KW-0378">Hydrolase</keyword>
<feature type="binding site" evidence="5">
    <location>
        <position position="202"/>
    </location>
    <ligand>
        <name>substrate</name>
    </ligand>
</feature>
<dbReference type="InterPro" id="IPR012338">
    <property type="entry name" value="Beta-lactam/transpept-like"/>
</dbReference>
<keyword evidence="5" id="KW-0007">Acetylation</keyword>
<accession>A0ABV4HS66</accession>
<evidence type="ECO:0000256" key="5">
    <source>
        <dbReference type="HAMAP-Rule" id="MF_00313"/>
    </source>
</evidence>
<dbReference type="NCBIfam" id="NF009020">
    <property type="entry name" value="PRK12356.1"/>
    <property type="match status" value="1"/>
</dbReference>
<feature type="binding site" evidence="5">
    <location>
        <position position="233"/>
    </location>
    <ligand>
        <name>substrate</name>
    </ligand>
</feature>
<sequence>MSARSDRLPSRHLGFAFAILCAAIACMLAAIAPAQARGEIVSDAQIKAAVDKAYAATKGITAGKDADYIPALAEVPPDLFGIAVVTVDGRIYTVGDTDHPFAIESASKPFAASWVIEQKGEQWVEDTIGVNQTGLPFNSIIALESHAQATPAMNPLVNAGAIAIVSWIEPAEPKARWQTIQQLMNDYAGRALDVDLTVYRSEAGSSEHNRAISHLLKGYGTLNGDPEVALDLYTRQCSIHVTAQDLATMGATLANGGTHPITGKKIVSPAAAEKTLAIMSTTGLYETSGTWTWNVGLPAKSGVGGGIVAVAPGRFAIATFAPPLDAAGNSVKGQKAIELIVHDLIGSGMFDTGR</sequence>
<dbReference type="Pfam" id="PF04960">
    <property type="entry name" value="Glutaminase"/>
    <property type="match status" value="1"/>
</dbReference>
<dbReference type="PANTHER" id="PTHR12544">
    <property type="entry name" value="GLUTAMINASE"/>
    <property type="match status" value="1"/>
</dbReference>
<feature type="binding site" evidence="5">
    <location>
        <position position="209"/>
    </location>
    <ligand>
        <name>substrate</name>
    </ligand>
</feature>
<name>A0ABV4HS66_9GAMM</name>
<dbReference type="PANTHER" id="PTHR12544:SF48">
    <property type="entry name" value="GLUTAMINASE 1"/>
    <property type="match status" value="1"/>
</dbReference>
<proteinExistence type="inferred from homology"/>
<evidence type="ECO:0000256" key="4">
    <source>
        <dbReference type="ARBA" id="ARBA00049534"/>
    </source>
</evidence>
<comment type="catalytic activity">
    <reaction evidence="4 5">
        <text>L-glutamine + H2O = L-glutamate + NH4(+)</text>
        <dbReference type="Rhea" id="RHEA:15889"/>
        <dbReference type="ChEBI" id="CHEBI:15377"/>
        <dbReference type="ChEBI" id="CHEBI:28938"/>
        <dbReference type="ChEBI" id="CHEBI:29985"/>
        <dbReference type="ChEBI" id="CHEBI:58359"/>
        <dbReference type="EC" id="3.5.1.2"/>
    </reaction>
</comment>
<feature type="signal peptide" evidence="6">
    <location>
        <begin position="1"/>
        <end position="36"/>
    </location>
</feature>
<dbReference type="SUPFAM" id="SSF56601">
    <property type="entry name" value="beta-lactamase/transpeptidase-like"/>
    <property type="match status" value="1"/>
</dbReference>
<gene>
    <name evidence="5 7" type="primary">glsA</name>
    <name evidence="7" type="ORF">AB6713_13315</name>
</gene>
<evidence type="ECO:0000313" key="7">
    <source>
        <dbReference type="EMBL" id="MEZ0475582.1"/>
    </source>
</evidence>
<keyword evidence="8" id="KW-1185">Reference proteome</keyword>
<dbReference type="EMBL" id="JBFWIC010000018">
    <property type="protein sequence ID" value="MEZ0475582.1"/>
    <property type="molecule type" value="Genomic_DNA"/>
</dbReference>
<protein>
    <recommendedName>
        <fullName evidence="2 5">Glutaminase</fullName>
        <ecNumber evidence="2 5">3.5.1.2</ecNumber>
    </recommendedName>
</protein>
<feature type="binding site" evidence="5">
    <location>
        <position position="303"/>
    </location>
    <ligand>
        <name>substrate</name>
    </ligand>
</feature>
<evidence type="ECO:0000256" key="2">
    <source>
        <dbReference type="ARBA" id="ARBA00012918"/>
    </source>
</evidence>
<feature type="binding site" evidence="5">
    <location>
        <position position="158"/>
    </location>
    <ligand>
        <name>substrate</name>
    </ligand>
</feature>
<evidence type="ECO:0000256" key="1">
    <source>
        <dbReference type="ARBA" id="ARBA00011076"/>
    </source>
</evidence>
<dbReference type="GO" id="GO:0004359">
    <property type="term" value="F:glutaminase activity"/>
    <property type="evidence" value="ECO:0007669"/>
    <property type="project" value="UniProtKB-EC"/>
</dbReference>